<sequence>MVDLGEDFALNAQTVVDIGAQRVCNYMQTALESLVEALEHAP</sequence>
<gene>
    <name evidence="1" type="ORF">PSYJA_44041</name>
</gene>
<accession>F3FZI9</accession>
<dbReference type="EMBL" id="AEAH01003848">
    <property type="protein sequence ID" value="EGH35631.1"/>
    <property type="molecule type" value="Genomic_DNA"/>
</dbReference>
<reference evidence="1 2" key="1">
    <citation type="journal article" date="2011" name="PLoS Pathog.">
        <title>Dynamic evolution of pathogenicity revealed by sequencing and comparative genomics of 19 Pseudomonas syringae isolates.</title>
        <authorList>
            <person name="Baltrus D.A."/>
            <person name="Nishimura M.T."/>
            <person name="Romanchuk A."/>
            <person name="Chang J.H."/>
            <person name="Mukhtar M.S."/>
            <person name="Cherkis K."/>
            <person name="Roach J."/>
            <person name="Grant S.R."/>
            <person name="Jones C.D."/>
            <person name="Dangl J.L."/>
        </authorList>
    </citation>
    <scope>NUCLEOTIDE SEQUENCE [LARGE SCALE GENOMIC DNA]</scope>
    <source>
        <strain evidence="2">M301072PT</strain>
    </source>
</reference>
<dbReference type="Proteomes" id="UP000004471">
    <property type="component" value="Unassembled WGS sequence"/>
</dbReference>
<proteinExistence type="predicted"/>
<evidence type="ECO:0000313" key="2">
    <source>
        <dbReference type="Proteomes" id="UP000004471"/>
    </source>
</evidence>
<evidence type="ECO:0000313" key="1">
    <source>
        <dbReference type="EMBL" id="EGH35631.1"/>
    </source>
</evidence>
<protein>
    <submittedName>
        <fullName evidence="1">Amino acid adenylation</fullName>
    </submittedName>
</protein>
<comment type="caution">
    <text evidence="1">The sequence shown here is derived from an EMBL/GenBank/DDBJ whole genome shotgun (WGS) entry which is preliminary data.</text>
</comment>
<name>F3FZI9_PSESX</name>
<organism evidence="1 2">
    <name type="scientific">Pseudomonas syringae pv. japonica str. M301072</name>
    <dbReference type="NCBI Taxonomy" id="629262"/>
    <lineage>
        <taxon>Bacteria</taxon>
        <taxon>Pseudomonadati</taxon>
        <taxon>Pseudomonadota</taxon>
        <taxon>Gammaproteobacteria</taxon>
        <taxon>Pseudomonadales</taxon>
        <taxon>Pseudomonadaceae</taxon>
        <taxon>Pseudomonas</taxon>
        <taxon>Pseudomonas syringae</taxon>
    </lineage>
</organism>
<dbReference type="HOGENOM" id="CLU_215114_0_0_6"/>
<dbReference type="AlphaFoldDB" id="F3FZI9"/>
<feature type="non-terminal residue" evidence="1">
    <location>
        <position position="42"/>
    </location>
</feature>